<dbReference type="RefSeq" id="WP_213435381.1">
    <property type="nucleotide sequence ID" value="NZ_AP024546.1"/>
</dbReference>
<keyword evidence="4" id="KW-0378">Hydrolase</keyword>
<organism evidence="4 5">
    <name type="scientific">Lysobacter helvus</name>
    <dbReference type="NCBI Taxonomy" id="2675059"/>
    <lineage>
        <taxon>Bacteria</taxon>
        <taxon>Pseudomonadati</taxon>
        <taxon>Pseudomonadota</taxon>
        <taxon>Gammaproteobacteria</taxon>
        <taxon>Lysobacterales</taxon>
        <taxon>Lysobacteraceae</taxon>
        <taxon>Lysobacter</taxon>
    </lineage>
</organism>
<dbReference type="SUPFAM" id="SSF56601">
    <property type="entry name" value="beta-lactamase/transpeptidase-like"/>
    <property type="match status" value="1"/>
</dbReference>
<sequence length="537" mass="59470">MIRTALSFALACALLSPVAAHAQAAPAAAATAQDARLAGFDDYVNAVRKQFDVPGIAVAIVQDGRIVFERGCGPREVGKPQQIDEHTLFAIASNTKAFTAASLSMLADEGKLSLDDRVIDHLPWFRMSDPYVTREMRIKDLLAHRSGLTLGAGDLLYWPTTTYTTEEVAHRLKDVPLGGAFRNQYAYDNILFGVAQLVVEQASGMSYEQFLRTRIFKPLGMDETRFNSDRLTKNDNVATGYAKADFKDLQPAPRMTWGNVSGAGGIYSSVHDMSKWMRMQLAGGVYTDAQGKEQRLFSAKRQQGMWSIVTPIPVSEPSVPELRAAKPNFLGYGEGWQLSDYRGNKLVWHTGGWPGMVSRLTLVPDRNIGVIVLTSQEVGVAFNAVTMQALDLMLDAPKTDWLAGYAKAFAKSQDNADADWQKHLAARASNAPPSLPLASYAGTYRDPWYGDIAIANEGGKLVVRFTKTPDLVGDIEPWQHDTFVIRWRQRWLNADAFLNFALTPDGKIREARMEPISPLTDFSFDFQDLRLVPVEKQ</sequence>
<feature type="chain" id="PRO_5047519166" evidence="1">
    <location>
        <begin position="25"/>
        <end position="537"/>
    </location>
</feature>
<feature type="signal peptide" evidence="1">
    <location>
        <begin position="1"/>
        <end position="24"/>
    </location>
</feature>
<dbReference type="InterPro" id="IPR050491">
    <property type="entry name" value="AmpC-like"/>
</dbReference>
<dbReference type="PANTHER" id="PTHR46825">
    <property type="entry name" value="D-ALANYL-D-ALANINE-CARBOXYPEPTIDASE/ENDOPEPTIDASE AMPH"/>
    <property type="match status" value="1"/>
</dbReference>
<evidence type="ECO:0000259" key="2">
    <source>
        <dbReference type="Pfam" id="PF00144"/>
    </source>
</evidence>
<evidence type="ECO:0000256" key="1">
    <source>
        <dbReference type="SAM" id="SignalP"/>
    </source>
</evidence>
<reference evidence="4 5" key="1">
    <citation type="submission" date="2021-03" db="EMBL/GenBank/DDBJ databases">
        <title>Complete Genome Sequences of Two Lysobacter Strains Isolated from Sea Water (Lysobacter caseinilyticus) and Soil (Lysobacter helvus) in South Korea.</title>
        <authorList>
            <person name="Watanabe Y."/>
            <person name="Arakawa K."/>
        </authorList>
    </citation>
    <scope>NUCLEOTIDE SEQUENCE [LARGE SCALE GENOMIC DNA]</scope>
    <source>
        <strain evidence="4 5">D10</strain>
    </source>
</reference>
<accession>A0ABM7QAL3</accession>
<dbReference type="Pfam" id="PF11954">
    <property type="entry name" value="DUF3471"/>
    <property type="match status" value="1"/>
</dbReference>
<dbReference type="InterPro" id="IPR021860">
    <property type="entry name" value="Peptidase_S12_Pab87-rel_C"/>
</dbReference>
<name>A0ABM7QAL3_9GAMM</name>
<dbReference type="Proteomes" id="UP000680514">
    <property type="component" value="Chromosome"/>
</dbReference>
<dbReference type="Gene3D" id="2.40.128.600">
    <property type="match status" value="1"/>
</dbReference>
<dbReference type="PANTHER" id="PTHR46825:SF15">
    <property type="entry name" value="BETA-LACTAMASE-RELATED DOMAIN-CONTAINING PROTEIN"/>
    <property type="match status" value="1"/>
</dbReference>
<dbReference type="EMBL" id="AP024546">
    <property type="protein sequence ID" value="BCT94531.1"/>
    <property type="molecule type" value="Genomic_DNA"/>
</dbReference>
<evidence type="ECO:0000259" key="3">
    <source>
        <dbReference type="Pfam" id="PF11954"/>
    </source>
</evidence>
<keyword evidence="1" id="KW-0732">Signal</keyword>
<dbReference type="InterPro" id="IPR001466">
    <property type="entry name" value="Beta-lactam-related"/>
</dbReference>
<feature type="domain" description="Beta-lactamase-related" evidence="2">
    <location>
        <begin position="41"/>
        <end position="380"/>
    </location>
</feature>
<dbReference type="GO" id="GO:0016787">
    <property type="term" value="F:hydrolase activity"/>
    <property type="evidence" value="ECO:0007669"/>
    <property type="project" value="UniProtKB-KW"/>
</dbReference>
<evidence type="ECO:0000313" key="5">
    <source>
        <dbReference type="Proteomes" id="UP000680514"/>
    </source>
</evidence>
<proteinExistence type="predicted"/>
<protein>
    <submittedName>
        <fullName evidence="4">Serine hydrolase</fullName>
    </submittedName>
</protein>
<dbReference type="Gene3D" id="3.40.710.10">
    <property type="entry name" value="DD-peptidase/beta-lactamase superfamily"/>
    <property type="match status" value="1"/>
</dbReference>
<dbReference type="Pfam" id="PF00144">
    <property type="entry name" value="Beta-lactamase"/>
    <property type="match status" value="1"/>
</dbReference>
<feature type="domain" description="Peptidase S12 Pab87-related C-terminal" evidence="3">
    <location>
        <begin position="427"/>
        <end position="531"/>
    </location>
</feature>
<gene>
    <name evidence="4" type="ORF">LYSHEL_04020</name>
</gene>
<evidence type="ECO:0000313" key="4">
    <source>
        <dbReference type="EMBL" id="BCT94531.1"/>
    </source>
</evidence>
<dbReference type="InterPro" id="IPR012338">
    <property type="entry name" value="Beta-lactam/transpept-like"/>
</dbReference>
<keyword evidence="5" id="KW-1185">Reference proteome</keyword>